<protein>
    <submittedName>
        <fullName evidence="1">AlpA family transcriptional regulator</fullName>
    </submittedName>
</protein>
<name>A0ABS2JME6_9GAMM</name>
<dbReference type="EMBL" id="JADIKC010000002">
    <property type="protein sequence ID" value="MBM7120210.1"/>
    <property type="molecule type" value="Genomic_DNA"/>
</dbReference>
<dbReference type="SUPFAM" id="SSF46955">
    <property type="entry name" value="Putative DNA-binding domain"/>
    <property type="match status" value="1"/>
</dbReference>
<keyword evidence="2" id="KW-1185">Reference proteome</keyword>
<dbReference type="InterPro" id="IPR009061">
    <property type="entry name" value="DNA-bd_dom_put_sf"/>
</dbReference>
<dbReference type="Gene3D" id="1.10.238.160">
    <property type="match status" value="1"/>
</dbReference>
<accession>A0ABS2JME6</accession>
<evidence type="ECO:0000313" key="1">
    <source>
        <dbReference type="EMBL" id="MBM7120210.1"/>
    </source>
</evidence>
<evidence type="ECO:0000313" key="2">
    <source>
        <dbReference type="Proteomes" id="UP001430065"/>
    </source>
</evidence>
<comment type="caution">
    <text evidence="1">The sequence shown here is derived from an EMBL/GenBank/DDBJ whole genome shotgun (WGS) entry which is preliminary data.</text>
</comment>
<dbReference type="InterPro" id="IPR052931">
    <property type="entry name" value="Prophage_regulatory_activator"/>
</dbReference>
<dbReference type="Proteomes" id="UP001430065">
    <property type="component" value="Unassembled WGS sequence"/>
</dbReference>
<dbReference type="PANTHER" id="PTHR36154">
    <property type="entry name" value="DNA-BINDING TRANSCRIPTIONAL ACTIVATOR ALPA"/>
    <property type="match status" value="1"/>
</dbReference>
<sequence length="81" mass="9404">MTIQDVSKAKHTNKEVIRFIRMPELRHLIGLSRSQIYKMIKEGHFPSPIHLSEGTVAWCLPDVTDWMHAKITRANPTVHRC</sequence>
<dbReference type="Pfam" id="PF05930">
    <property type="entry name" value="Phage_AlpA"/>
    <property type="match status" value="1"/>
</dbReference>
<dbReference type="PANTHER" id="PTHR36154:SF3">
    <property type="entry name" value="REGULATORY PROTEIN"/>
    <property type="match status" value="1"/>
</dbReference>
<dbReference type="InterPro" id="IPR010260">
    <property type="entry name" value="AlpA"/>
</dbReference>
<dbReference type="RefSeq" id="WP_204634679.1">
    <property type="nucleotide sequence ID" value="NZ_JADIKC010000002.1"/>
</dbReference>
<proteinExistence type="predicted"/>
<gene>
    <name evidence="1" type="ORF">ISP20_03470</name>
</gene>
<organism evidence="1 2">
    <name type="scientific">Dyella kyungheensis</name>
    <dbReference type="NCBI Taxonomy" id="1242174"/>
    <lineage>
        <taxon>Bacteria</taxon>
        <taxon>Pseudomonadati</taxon>
        <taxon>Pseudomonadota</taxon>
        <taxon>Gammaproteobacteria</taxon>
        <taxon>Lysobacterales</taxon>
        <taxon>Rhodanobacteraceae</taxon>
        <taxon>Dyella</taxon>
    </lineage>
</organism>
<reference evidence="1 2" key="1">
    <citation type="submission" date="2020-10" db="EMBL/GenBank/DDBJ databases">
        <title>Phylogeny of dyella-like bacteria.</title>
        <authorList>
            <person name="Fu J."/>
        </authorList>
    </citation>
    <scope>NUCLEOTIDE SEQUENCE [LARGE SCALE GENOMIC DNA]</scope>
    <source>
        <strain evidence="1 2">THG-B117</strain>
    </source>
</reference>